<feature type="compositionally biased region" description="Low complexity" evidence="1">
    <location>
        <begin position="458"/>
        <end position="468"/>
    </location>
</feature>
<dbReference type="AlphaFoldDB" id="A0A0N0DS94"/>
<feature type="compositionally biased region" description="Low complexity" evidence="1">
    <location>
        <begin position="645"/>
        <end position="656"/>
    </location>
</feature>
<feature type="compositionally biased region" description="Basic and acidic residues" evidence="1">
    <location>
        <begin position="132"/>
        <end position="145"/>
    </location>
</feature>
<name>A0A0N0DS94_LEPPY</name>
<feature type="compositionally biased region" description="Basic and acidic residues" evidence="1">
    <location>
        <begin position="271"/>
        <end position="287"/>
    </location>
</feature>
<feature type="region of interest" description="Disordered" evidence="1">
    <location>
        <begin position="458"/>
        <end position="497"/>
    </location>
</feature>
<feature type="compositionally biased region" description="Polar residues" evidence="1">
    <location>
        <begin position="469"/>
        <end position="478"/>
    </location>
</feature>
<gene>
    <name evidence="2" type="ORF">ABB37_08582</name>
</gene>
<feature type="region of interest" description="Disordered" evidence="1">
    <location>
        <begin position="117"/>
        <end position="164"/>
    </location>
</feature>
<sequence>MSLYSLSSTLTWLSNSDSKTTSHGLHSRRPSPSTTRLMSANKSGAAATTTTHSHGPAGDATADLTLARAESMSTTDYEIGLGPAAAAGASSTSLTSSELQRSVSLTEVFYEFATSPNPINVDADVHGGGASDRSKATAEAKDASTKHHRGGTATYHDNSSSTGTTASSIRLLVESFSEQRTPAQPIQQPSPTEQHRMEMTTAATMMTAPSTAPPSQPIATAVRHGSFSAPLCSPLGLLESDGKGNYYYFQPLLASVGQGGAASSFPSLPERPNDVPEQRQPEEERLDELPRVWGRHSPAPPPTRPATFPVVRLHLLSGTNHHSKTDAVHTQPQPLLPPQSNAEYMTPLARIHGRQKRKAVPPRPAPVADDPTSSQSSSMRTVDVTAPQARAERCTEPEIQVVPTVVALRRLLRRLRPIALSRGAAPRSLKAPASKHAPSTLRSGQVMATRVSTLHSSILQSSSRVQHSLSRNSFSDPSMHSAVQAGERGPRSPLSSSRCDAHCVGRRLFLKRTKTSSMVCSTRTVHPHAQHAVYEARLCAAPHAGASPLSATAIARLESNSDGVHSTEGGGGEQEEPAALSLVDSLTMRNTNGQPSLHESVATVDTIVEANPRTPATARRAIPLAPSAPPRQSSSAACRTRRPSLPADAALTPTAADAREEIAPKAARQESEMATKDEEGYDTRANLRELTRDIGREYDLMAASFAETLSASPASPSQERHRANTEEASSSVVPNNACIYVHPRPPPSSQRFASVSRPVAADAVMVQNNDDAADAAASSVTPFHISLGATSPRADQPNLKRYPSHITPVSLPTAIKAAAPAFTDTAPTPSKKFSKKSKLGLAGALAGPGTAVIAPRVCTAPKPKQKSPIAPPATAAIQPAAVLLPSCDAPSQRGVGVVDSIPMLRQRMSSREQQQQQQRRENHANKVHQSRPTPQTVRESIPTKQMATTTVGDPPTPPPPHYPQGVSVVSDDASVLQTSPNDSSYDPSQASLEWKDRPVPILPRSLIARNTHQSGYSEHVSSSVLTVHHCHHR</sequence>
<feature type="region of interest" description="Disordered" evidence="1">
    <location>
        <begin position="906"/>
        <end position="967"/>
    </location>
</feature>
<feature type="region of interest" description="Disordered" evidence="1">
    <location>
        <begin position="709"/>
        <end position="730"/>
    </location>
</feature>
<dbReference type="VEuPathDB" id="TriTrypDB:LpyrH10_25_0800"/>
<evidence type="ECO:0000313" key="2">
    <source>
        <dbReference type="EMBL" id="KPA75281.1"/>
    </source>
</evidence>
<protein>
    <submittedName>
        <fullName evidence="2">Uncharacterized protein</fullName>
    </submittedName>
</protein>
<feature type="region of interest" description="Disordered" evidence="1">
    <location>
        <begin position="259"/>
        <end position="287"/>
    </location>
</feature>
<evidence type="ECO:0000256" key="1">
    <source>
        <dbReference type="SAM" id="MobiDB-lite"/>
    </source>
</evidence>
<reference evidence="2 3" key="1">
    <citation type="submission" date="2015-07" db="EMBL/GenBank/DDBJ databases">
        <title>High-quality genome of monoxenous trypanosomatid Leptomonas pyrrhocoris.</title>
        <authorList>
            <person name="Flegontov P."/>
            <person name="Butenko A."/>
            <person name="Firsov S."/>
            <person name="Vlcek C."/>
            <person name="Logacheva M.D."/>
            <person name="Field M."/>
            <person name="Filatov D."/>
            <person name="Flegontova O."/>
            <person name="Gerasimov E."/>
            <person name="Jackson A.P."/>
            <person name="Kelly S."/>
            <person name="Opperdoes F."/>
            <person name="O'Reilly A."/>
            <person name="Votypka J."/>
            <person name="Yurchenko V."/>
            <person name="Lukes J."/>
        </authorList>
    </citation>
    <scope>NUCLEOTIDE SEQUENCE [LARGE SCALE GENOMIC DNA]</scope>
    <source>
        <strain evidence="2">H10</strain>
    </source>
</reference>
<feature type="region of interest" description="Disordered" evidence="1">
    <location>
        <begin position="424"/>
        <end position="444"/>
    </location>
</feature>
<feature type="region of interest" description="Disordered" evidence="1">
    <location>
        <begin position="612"/>
        <end position="657"/>
    </location>
</feature>
<dbReference type="RefSeq" id="XP_015653720.1">
    <property type="nucleotide sequence ID" value="XM_015807638.1"/>
</dbReference>
<dbReference type="OMA" id="HAQHAVY"/>
<feature type="region of interest" description="Disordered" evidence="1">
    <location>
        <begin position="353"/>
        <end position="381"/>
    </location>
</feature>
<comment type="caution">
    <text evidence="2">The sequence shown here is derived from an EMBL/GenBank/DDBJ whole genome shotgun (WGS) entry which is preliminary data.</text>
</comment>
<feature type="compositionally biased region" description="Low complexity" evidence="1">
    <location>
        <begin position="612"/>
        <end position="637"/>
    </location>
</feature>
<dbReference type="OrthoDB" id="10654907at2759"/>
<organism evidence="2 3">
    <name type="scientific">Leptomonas pyrrhocoris</name>
    <name type="common">Firebug parasite</name>
    <dbReference type="NCBI Taxonomy" id="157538"/>
    <lineage>
        <taxon>Eukaryota</taxon>
        <taxon>Discoba</taxon>
        <taxon>Euglenozoa</taxon>
        <taxon>Kinetoplastea</taxon>
        <taxon>Metakinetoplastina</taxon>
        <taxon>Trypanosomatida</taxon>
        <taxon>Trypanosomatidae</taxon>
        <taxon>Leishmaniinae</taxon>
        <taxon>Leptomonas</taxon>
    </lineage>
</organism>
<feature type="compositionally biased region" description="Polar residues" evidence="1">
    <location>
        <begin position="930"/>
        <end position="947"/>
    </location>
</feature>
<dbReference type="Proteomes" id="UP000037923">
    <property type="component" value="Unassembled WGS sequence"/>
</dbReference>
<feature type="region of interest" description="Disordered" evidence="1">
    <location>
        <begin position="664"/>
        <end position="683"/>
    </location>
</feature>
<feature type="compositionally biased region" description="Low complexity" evidence="1">
    <location>
        <begin position="906"/>
        <end position="917"/>
    </location>
</feature>
<feature type="compositionally biased region" description="Polar residues" evidence="1">
    <location>
        <begin position="19"/>
        <end position="42"/>
    </location>
</feature>
<evidence type="ECO:0000313" key="3">
    <source>
        <dbReference type="Proteomes" id="UP000037923"/>
    </source>
</evidence>
<keyword evidence="3" id="KW-1185">Reference proteome</keyword>
<feature type="region of interest" description="Disordered" evidence="1">
    <location>
        <begin position="15"/>
        <end position="60"/>
    </location>
</feature>
<dbReference type="GeneID" id="26908866"/>
<dbReference type="EMBL" id="LGTL01000025">
    <property type="protein sequence ID" value="KPA75281.1"/>
    <property type="molecule type" value="Genomic_DNA"/>
</dbReference>
<accession>A0A0N0DS94</accession>
<proteinExistence type="predicted"/>
<feature type="compositionally biased region" description="Polar residues" evidence="1">
    <location>
        <begin position="155"/>
        <end position="164"/>
    </location>
</feature>